<keyword evidence="5 11" id="KW-0812">Transmembrane</keyword>
<evidence type="ECO:0000256" key="10">
    <source>
        <dbReference type="ARBA" id="ARBA00023237"/>
    </source>
</evidence>
<comment type="subcellular location">
    <subcellularLocation>
        <location evidence="1 11">Cell outer membrane</location>
        <topology evidence="1 11">Multi-pass membrane protein</topology>
    </subcellularLocation>
</comment>
<evidence type="ECO:0000256" key="12">
    <source>
        <dbReference type="PROSITE-ProRule" id="PRU10143"/>
    </source>
</evidence>
<dbReference type="PROSITE" id="PS00430">
    <property type="entry name" value="TONB_DEPENDENT_REC_1"/>
    <property type="match status" value="1"/>
</dbReference>
<dbReference type="AlphaFoldDB" id="A0A562RN00"/>
<dbReference type="InterPro" id="IPR012910">
    <property type="entry name" value="Plug_dom"/>
</dbReference>
<keyword evidence="4" id="KW-0410">Iron transport</keyword>
<comment type="similarity">
    <text evidence="11 13">Belongs to the TonB-dependent receptor family.</text>
</comment>
<dbReference type="Pfam" id="PF00593">
    <property type="entry name" value="TonB_dep_Rec_b-barrel"/>
    <property type="match status" value="1"/>
</dbReference>
<keyword evidence="18" id="KW-1185">Reference proteome</keyword>
<dbReference type="GO" id="GO:0006826">
    <property type="term" value="P:iron ion transport"/>
    <property type="evidence" value="ECO:0007669"/>
    <property type="project" value="UniProtKB-KW"/>
</dbReference>
<keyword evidence="3 11" id="KW-1134">Transmembrane beta strand</keyword>
<evidence type="ECO:0000256" key="7">
    <source>
        <dbReference type="ARBA" id="ARBA00023065"/>
    </source>
</evidence>
<dbReference type="OrthoDB" id="8538693at2"/>
<dbReference type="Pfam" id="PF07715">
    <property type="entry name" value="Plug"/>
    <property type="match status" value="1"/>
</dbReference>
<protein>
    <submittedName>
        <fullName evidence="17">Iron complex outermembrane receptor protein</fullName>
    </submittedName>
</protein>
<evidence type="ECO:0000256" key="8">
    <source>
        <dbReference type="ARBA" id="ARBA00023077"/>
    </source>
</evidence>
<keyword evidence="14" id="KW-0732">Signal</keyword>
<dbReference type="GO" id="GO:0009279">
    <property type="term" value="C:cell outer membrane"/>
    <property type="evidence" value="ECO:0007669"/>
    <property type="project" value="UniProtKB-SubCell"/>
</dbReference>
<accession>A0A562RN00</accession>
<evidence type="ECO:0000259" key="15">
    <source>
        <dbReference type="Pfam" id="PF00593"/>
    </source>
</evidence>
<dbReference type="Proteomes" id="UP000318431">
    <property type="component" value="Unassembled WGS sequence"/>
</dbReference>
<dbReference type="PANTHER" id="PTHR32552:SF81">
    <property type="entry name" value="TONB-DEPENDENT OUTER MEMBRANE RECEPTOR"/>
    <property type="match status" value="1"/>
</dbReference>
<organism evidence="17 18">
    <name type="scientific">Pseudoduganella lurida</name>
    <dbReference type="NCBI Taxonomy" id="1036180"/>
    <lineage>
        <taxon>Bacteria</taxon>
        <taxon>Pseudomonadati</taxon>
        <taxon>Pseudomonadota</taxon>
        <taxon>Betaproteobacteria</taxon>
        <taxon>Burkholderiales</taxon>
        <taxon>Oxalobacteraceae</taxon>
        <taxon>Telluria group</taxon>
        <taxon>Pseudoduganella</taxon>
    </lineage>
</organism>
<evidence type="ECO:0000259" key="16">
    <source>
        <dbReference type="Pfam" id="PF07715"/>
    </source>
</evidence>
<evidence type="ECO:0000256" key="4">
    <source>
        <dbReference type="ARBA" id="ARBA00022496"/>
    </source>
</evidence>
<dbReference type="InterPro" id="IPR036942">
    <property type="entry name" value="Beta-barrel_TonB_sf"/>
</dbReference>
<dbReference type="InterPro" id="IPR039426">
    <property type="entry name" value="TonB-dep_rcpt-like"/>
</dbReference>
<dbReference type="InterPro" id="IPR010916">
    <property type="entry name" value="TonB_box_CS"/>
</dbReference>
<keyword evidence="17" id="KW-0675">Receptor</keyword>
<keyword evidence="10 11" id="KW-0998">Cell outer membrane</keyword>
<feature type="domain" description="TonB-dependent receptor-like beta-barrel" evidence="15">
    <location>
        <begin position="294"/>
        <end position="771"/>
    </location>
</feature>
<evidence type="ECO:0000256" key="13">
    <source>
        <dbReference type="RuleBase" id="RU003357"/>
    </source>
</evidence>
<evidence type="ECO:0000256" key="5">
    <source>
        <dbReference type="ARBA" id="ARBA00022692"/>
    </source>
</evidence>
<evidence type="ECO:0000256" key="11">
    <source>
        <dbReference type="PROSITE-ProRule" id="PRU01360"/>
    </source>
</evidence>
<evidence type="ECO:0000256" key="3">
    <source>
        <dbReference type="ARBA" id="ARBA00022452"/>
    </source>
</evidence>
<proteinExistence type="inferred from homology"/>
<evidence type="ECO:0000256" key="1">
    <source>
        <dbReference type="ARBA" id="ARBA00004571"/>
    </source>
</evidence>
<feature type="domain" description="TonB-dependent receptor plug" evidence="16">
    <location>
        <begin position="68"/>
        <end position="176"/>
    </location>
</feature>
<dbReference type="Gene3D" id="2.40.170.20">
    <property type="entry name" value="TonB-dependent receptor, beta-barrel domain"/>
    <property type="match status" value="1"/>
</dbReference>
<evidence type="ECO:0000256" key="6">
    <source>
        <dbReference type="ARBA" id="ARBA00023004"/>
    </source>
</evidence>
<dbReference type="RefSeq" id="WP_145647539.1">
    <property type="nucleotide sequence ID" value="NZ_VLLB01000001.1"/>
</dbReference>
<dbReference type="SUPFAM" id="SSF56935">
    <property type="entry name" value="Porins"/>
    <property type="match status" value="1"/>
</dbReference>
<dbReference type="EMBL" id="VLLB01000001">
    <property type="protein sequence ID" value="TWI69806.1"/>
    <property type="molecule type" value="Genomic_DNA"/>
</dbReference>
<keyword evidence="7" id="KW-0406">Ion transport</keyword>
<feature type="chain" id="PRO_5022015178" evidence="14">
    <location>
        <begin position="29"/>
        <end position="821"/>
    </location>
</feature>
<evidence type="ECO:0000256" key="2">
    <source>
        <dbReference type="ARBA" id="ARBA00022448"/>
    </source>
</evidence>
<keyword evidence="6" id="KW-0408">Iron</keyword>
<comment type="caution">
    <text evidence="17">The sequence shown here is derived from an EMBL/GenBank/DDBJ whole genome shotgun (WGS) entry which is preliminary data.</text>
</comment>
<keyword evidence="2 11" id="KW-0813">Transport</keyword>
<feature type="signal peptide" evidence="14">
    <location>
        <begin position="1"/>
        <end position="28"/>
    </location>
</feature>
<evidence type="ECO:0000313" key="18">
    <source>
        <dbReference type="Proteomes" id="UP000318431"/>
    </source>
</evidence>
<name>A0A562RN00_9BURK</name>
<keyword evidence="9 11" id="KW-0472">Membrane</keyword>
<dbReference type="PANTHER" id="PTHR32552">
    <property type="entry name" value="FERRICHROME IRON RECEPTOR-RELATED"/>
    <property type="match status" value="1"/>
</dbReference>
<dbReference type="PROSITE" id="PS52016">
    <property type="entry name" value="TONB_DEPENDENT_REC_3"/>
    <property type="match status" value="1"/>
</dbReference>
<evidence type="ECO:0000256" key="9">
    <source>
        <dbReference type="ARBA" id="ARBA00023136"/>
    </source>
</evidence>
<dbReference type="InterPro" id="IPR000531">
    <property type="entry name" value="Beta-barrel_TonB"/>
</dbReference>
<evidence type="ECO:0000256" key="14">
    <source>
        <dbReference type="SAM" id="SignalP"/>
    </source>
</evidence>
<keyword evidence="8 12" id="KW-0798">TonB box</keyword>
<feature type="short sequence motif" description="TonB box" evidence="12">
    <location>
        <begin position="56"/>
        <end position="62"/>
    </location>
</feature>
<gene>
    <name evidence="17" type="ORF">IP91_00879</name>
</gene>
<evidence type="ECO:0000313" key="17">
    <source>
        <dbReference type="EMBL" id="TWI69806.1"/>
    </source>
</evidence>
<sequence length="821" mass="88383">MISIQKAVPRPMAIAVAVAMLTLGVAGAARAQAAQSAQAAVQPDTPADAPAAGLETVVVTANKRVEKLENVPMSISVISEELLRRNNVRDLEDIIDLSPALTKTQSDNPANTGLNMRGIGTQSIGIGVESDVAVIVDDIPIGMQVQAFRDLTDVSRVEILKGPQSTLFGKSAIAGAINIVTRPISGPITTRASVLASSDREWRLGLSVGGEVNEKFGFRIAASNTDFPGNVNNLTTGKKTNGSGGKTFLVKLAWRPLENVSIDFSPRYNHTLTDCCVVVLNGISGTNLQNGLLNNVPAFPIAQVLDGISATPDNRNIRNDTFTGQDSTTRGMGLRVNWELPNGATLTSITSTDRYHANDSRDQDFTDRPVMLYYPVSGTGRPAGLPGGSEQHGRFDVVSRTQEIRLTSADSEAFRYVVGLWYGKNELARYFKRGENGVTATSATEFYGDTYNINKAVFGQASWEFMPKNTLTAGLRYNEQESGYHFAGTGNPSTLPFGSGFKAVNNFSSTGNTDEAVTGKLSLQRQFTPGLMAYAMASTGYKGHAYDITSSLNALTAAQQPVKPETARSFEIGAKGNFLNNRLAVAATLFSSKFKDYQQNSGSYIPDTLIYQTRLNSLPGVETKGAELDINAMVTPNLLVNAFLAYTDATITEFRNAQCYQVSGGGNGGFNAGCILRNPLYGNQNTNDVSGGRMPYAPRRKASINAKYDVRLPSQSFDAFVTGTVNYASDMVTNLDQNPINYVQPTTYVNAGFGFQEKSGRASLTFRVNNLTDKQYMSNRSVQLANFNASAPNAPASVTTTTWTPLRNAFRSVAVKLDVKF</sequence>
<reference evidence="17 18" key="1">
    <citation type="journal article" date="2015" name="Stand. Genomic Sci.">
        <title>Genomic Encyclopedia of Bacterial and Archaeal Type Strains, Phase III: the genomes of soil and plant-associated and newly described type strains.</title>
        <authorList>
            <person name="Whitman W.B."/>
            <person name="Woyke T."/>
            <person name="Klenk H.P."/>
            <person name="Zhou Y."/>
            <person name="Lilburn T.G."/>
            <person name="Beck B.J."/>
            <person name="De Vos P."/>
            <person name="Vandamme P."/>
            <person name="Eisen J.A."/>
            <person name="Garrity G."/>
            <person name="Hugenholtz P."/>
            <person name="Kyrpides N.C."/>
        </authorList>
    </citation>
    <scope>NUCLEOTIDE SEQUENCE [LARGE SCALE GENOMIC DNA]</scope>
    <source>
        <strain evidence="17 18">CGMCC 1.10822</strain>
    </source>
</reference>